<accession>A0A261XTT3</accession>
<sequence length="509" mass="56158">MPMTTRTRIQQGVIEGSLENSIHKFFGVPYAAPPTGDRRWREPTPPDSWDAVRETKQFGPACIQTIGASFDMRVQNKSEDCLYLNVWTSTVDATARQPVMVWIHGGGNLGGAGSEDAFDGTQLAVRGVTVVTFNYRLGAFGFLVHPDLGCNFAVLDHVAALSWVANNIESFGGASDNVTIFGESAGALSVCTLLSVSRARGLFHRAIIQSAGFEPCAFAPPRSYEMGKETAEKLFDRLGTKDPIKLRQIPTEEVGKASHELCGVFPPPGEVHTPANIVWNPVPDGDIVALSDFPGWPPQVTILLGRVENEARYFVKPTGSYNRDLVQHIARVMAGKHHSKVMAYFDSKSHNTTWYEALDDPFTTAVWTEPALATLKRFEQLNGRQVFIYIFGRVSPGARKTNELAKHTSEIRFVFGNLAPAEYYDENDAQICRDMQGAWIEFARNGVPRSNELSWPVYSSVKPMCSVIKDDIHSAPLTVSELTGIIHSLRTPEGPKNLDWGACQELDQL</sequence>
<gene>
    <name evidence="5" type="ORF">BZG36_05521</name>
</gene>
<reference evidence="5 6" key="1">
    <citation type="journal article" date="2017" name="Mycologia">
        <title>Bifiguratus adelaidae, gen. et sp. nov., a new member of Mucoromycotina in endophytic and soil-dwelling habitats.</title>
        <authorList>
            <person name="Torres-Cruz T.J."/>
            <person name="Billingsley Tobias T.L."/>
            <person name="Almatruk M."/>
            <person name="Hesse C."/>
            <person name="Kuske C.R."/>
            <person name="Desiro A."/>
            <person name="Benucci G.M."/>
            <person name="Bonito G."/>
            <person name="Stajich J.E."/>
            <person name="Dunlap C."/>
            <person name="Arnold A.E."/>
            <person name="Porras-Alfaro A."/>
        </authorList>
    </citation>
    <scope>NUCLEOTIDE SEQUENCE [LARGE SCALE GENOMIC DNA]</scope>
    <source>
        <strain evidence="5 6">AZ0501</strain>
    </source>
</reference>
<organism evidence="5 6">
    <name type="scientific">Bifiguratus adelaidae</name>
    <dbReference type="NCBI Taxonomy" id="1938954"/>
    <lineage>
        <taxon>Eukaryota</taxon>
        <taxon>Fungi</taxon>
        <taxon>Fungi incertae sedis</taxon>
        <taxon>Mucoromycota</taxon>
        <taxon>Mucoromycotina</taxon>
        <taxon>Endogonomycetes</taxon>
        <taxon>Endogonales</taxon>
        <taxon>Endogonales incertae sedis</taxon>
        <taxon>Bifiguratus</taxon>
    </lineage>
</organism>
<evidence type="ECO:0000313" key="5">
    <source>
        <dbReference type="EMBL" id="OZJ01760.1"/>
    </source>
</evidence>
<dbReference type="Proteomes" id="UP000242875">
    <property type="component" value="Unassembled WGS sequence"/>
</dbReference>
<protein>
    <recommendedName>
        <fullName evidence="3">Carboxylic ester hydrolase</fullName>
        <ecNumber evidence="3">3.1.1.-</ecNumber>
    </recommendedName>
</protein>
<dbReference type="InterPro" id="IPR029058">
    <property type="entry name" value="AB_hydrolase_fold"/>
</dbReference>
<dbReference type="GO" id="GO:0016787">
    <property type="term" value="F:hydrolase activity"/>
    <property type="evidence" value="ECO:0007669"/>
    <property type="project" value="UniProtKB-KW"/>
</dbReference>
<dbReference type="AlphaFoldDB" id="A0A261XTT3"/>
<name>A0A261XTT3_9FUNG</name>
<dbReference type="EC" id="3.1.1.-" evidence="3"/>
<dbReference type="InterPro" id="IPR002018">
    <property type="entry name" value="CarbesteraseB"/>
</dbReference>
<evidence type="ECO:0000256" key="3">
    <source>
        <dbReference type="RuleBase" id="RU361235"/>
    </source>
</evidence>
<comment type="similarity">
    <text evidence="1 3">Belongs to the type-B carboxylesterase/lipase family.</text>
</comment>
<keyword evidence="6" id="KW-1185">Reference proteome</keyword>
<comment type="caution">
    <text evidence="5">The sequence shown here is derived from an EMBL/GenBank/DDBJ whole genome shotgun (WGS) entry which is preliminary data.</text>
</comment>
<dbReference type="PROSITE" id="PS00122">
    <property type="entry name" value="CARBOXYLESTERASE_B_1"/>
    <property type="match status" value="1"/>
</dbReference>
<dbReference type="InterPro" id="IPR050309">
    <property type="entry name" value="Type-B_Carboxylest/Lipase"/>
</dbReference>
<dbReference type="PANTHER" id="PTHR11559">
    <property type="entry name" value="CARBOXYLESTERASE"/>
    <property type="match status" value="1"/>
</dbReference>
<dbReference type="EMBL" id="MVBO01000246">
    <property type="protein sequence ID" value="OZJ01760.1"/>
    <property type="molecule type" value="Genomic_DNA"/>
</dbReference>
<dbReference type="Pfam" id="PF00135">
    <property type="entry name" value="COesterase"/>
    <property type="match status" value="1"/>
</dbReference>
<dbReference type="InterPro" id="IPR019826">
    <property type="entry name" value="Carboxylesterase_B_AS"/>
</dbReference>
<feature type="domain" description="Carboxylesterase type B" evidence="4">
    <location>
        <begin position="7"/>
        <end position="463"/>
    </location>
</feature>
<evidence type="ECO:0000256" key="1">
    <source>
        <dbReference type="ARBA" id="ARBA00005964"/>
    </source>
</evidence>
<dbReference type="Gene3D" id="3.40.50.1820">
    <property type="entry name" value="alpha/beta hydrolase"/>
    <property type="match status" value="1"/>
</dbReference>
<evidence type="ECO:0000259" key="4">
    <source>
        <dbReference type="Pfam" id="PF00135"/>
    </source>
</evidence>
<evidence type="ECO:0000256" key="2">
    <source>
        <dbReference type="ARBA" id="ARBA00022801"/>
    </source>
</evidence>
<dbReference type="SUPFAM" id="SSF53474">
    <property type="entry name" value="alpha/beta-Hydrolases"/>
    <property type="match status" value="1"/>
</dbReference>
<dbReference type="OrthoDB" id="408631at2759"/>
<proteinExistence type="inferred from homology"/>
<keyword evidence="2 3" id="KW-0378">Hydrolase</keyword>
<evidence type="ECO:0000313" key="6">
    <source>
        <dbReference type="Proteomes" id="UP000242875"/>
    </source>
</evidence>